<accession>A0A501XAC9</accession>
<comment type="caution">
    <text evidence="2">The sequence shown here is derived from an EMBL/GenBank/DDBJ whole genome shotgun (WGS) entry which is preliminary data.</text>
</comment>
<keyword evidence="1" id="KW-0175">Coiled coil</keyword>
<feature type="coiled-coil region" evidence="1">
    <location>
        <begin position="6"/>
        <end position="146"/>
    </location>
</feature>
<feature type="coiled-coil region" evidence="1">
    <location>
        <begin position="193"/>
        <end position="227"/>
    </location>
</feature>
<feature type="coiled-coil region" evidence="1">
    <location>
        <begin position="456"/>
        <end position="678"/>
    </location>
</feature>
<feature type="coiled-coil region" evidence="1">
    <location>
        <begin position="1197"/>
        <end position="1228"/>
    </location>
</feature>
<feature type="coiled-coil region" evidence="1">
    <location>
        <begin position="763"/>
        <end position="816"/>
    </location>
</feature>
<evidence type="ECO:0000313" key="3">
    <source>
        <dbReference type="Proteomes" id="UP000319776"/>
    </source>
</evidence>
<dbReference type="PANTHER" id="PTHR23159:SF31">
    <property type="entry name" value="CENTROSOME-ASSOCIATED PROTEIN CEP250 ISOFORM X1"/>
    <property type="match status" value="1"/>
</dbReference>
<organism evidence="2 3">
    <name type="scientific">[Mycoplasma] falconis</name>
    <dbReference type="NCBI Taxonomy" id="92403"/>
    <lineage>
        <taxon>Bacteria</taxon>
        <taxon>Bacillati</taxon>
        <taxon>Mycoplasmatota</taxon>
        <taxon>Mycoplasmoidales</taxon>
        <taxon>Metamycoplasmataceae</taxon>
        <taxon>Metamycoplasma</taxon>
    </lineage>
</organism>
<gene>
    <name evidence="2" type="ORF">FJO69_02130</name>
</gene>
<evidence type="ECO:0000313" key="2">
    <source>
        <dbReference type="EMBL" id="TPE57284.1"/>
    </source>
</evidence>
<feature type="coiled-coil region" evidence="1">
    <location>
        <begin position="268"/>
        <end position="358"/>
    </location>
</feature>
<protein>
    <submittedName>
        <fullName evidence="2">Uncharacterized protein</fullName>
    </submittedName>
</protein>
<reference evidence="2 3" key="1">
    <citation type="submission" date="2019-06" db="EMBL/GenBank/DDBJ databases">
        <title>Mycoplasma falconis type strain whole genome sequence.</title>
        <authorList>
            <person name="Spergser J."/>
        </authorList>
    </citation>
    <scope>NUCLEOTIDE SEQUENCE [LARGE SCALE GENOMIC DNA]</scope>
    <source>
        <strain evidence="2 3">ATCC 51372</strain>
    </source>
</reference>
<dbReference type="Proteomes" id="UP000319776">
    <property type="component" value="Unassembled WGS sequence"/>
</dbReference>
<name>A0A501XAC9_9BACT</name>
<feature type="coiled-coil region" evidence="1">
    <location>
        <begin position="903"/>
        <end position="1098"/>
    </location>
</feature>
<dbReference type="PANTHER" id="PTHR23159">
    <property type="entry name" value="CENTROSOMAL PROTEIN 2"/>
    <property type="match status" value="1"/>
</dbReference>
<evidence type="ECO:0000256" key="1">
    <source>
        <dbReference type="SAM" id="Coils"/>
    </source>
</evidence>
<proteinExistence type="predicted"/>
<keyword evidence="3" id="KW-1185">Reference proteome</keyword>
<sequence>MDKVIADRLKDKIKQDQELLNKEKISKEDLIKADKKLNDLINQANRNIEKNKLLKAKTDLNYLIKKIRQWSKENLEPVVGLTKERDELENNLKTEELKIKDYNTLDETNKSDVYLNKLWDEAKKTLKEHQETKQKLQDKIVESQQCIPLFNEDPYLTTTKTELNNAINNANDVIGVHSINDLNNDIFGLNVTLQKAKKTIDDYNKQKENKLKNLDKLIKQVSEWKQTNLDNKLGLIKEGQELQKAIDKAKLANNNLYLANIDKEDMDLRRAKAKAEADKNAYEKTKNNLNDLIAKAKEIINSIKDPYINKAKQDLQEAINLANAEIDNHNIDQLKEDIENLNNQINLTNQAITKLKEDKTNAMAKLRQGIDEATGYYDAFNDNKNKEHQYDLAVSYTSSELNKLKDINKEATNLQDLLDAIDYLNNIKAIWKAKVDIIDANKLADQMKDNSLASKKQELVEAINALETKINDKNATVVEIDDLDEKLLAKMKEAKNEFDNFNTSRNKAINELNDKLKEAKDWLKNNMANKAGLSSEKASLQNQIDKASQNLDNLNAEQIKQINNDLSESLNKAKKETLDYNKAKENLDNKLNEAQDLLPNMNNDPYLQEEKDKLTEEIQKALNYKEAKTTNQLNEDYNDLEITLNNAKAKLEEYKIKKNQALNTMNNLIIQVEKWKEDNLENKPGLNEEKNDLLKAIDKAKLVNEDRTLNNIFEEEMDLRRAKAKAEYDKGVYDKNKADLQALITKGEGLINQMSDPVLNEAKTNLETKINEAKTNIESDNKDALANKLDLLNKEIEKAENAIKNLNDEKAKLVKTNKSKINTDKSFYEMFAEYKNKDGKYDSVIEYTNQTLSQLEAINNPDSKLVDLQEIKDKLPYIKTVYNAKIDIINGKELAEKISDSSLANKKGELQALIDEIEKSIANNGSKDDITALNNKLKTKIKECQKALDNYLKERNANLDELNRKIKEAKDYINSDLTSTGLNKTKEKLQAAINIAENNNDNLEANQIKQKTADLDNAIKQAKSEKAEYDLAKNNLNDKIWEAKSLKNKLYAKDLVNEENKLAQTISDYEKYLNNHDKNELLENLNNLQKIIDEINGIYQKNKKEKTKVKSQISDMIRLWERDFVKSNLFNKRYPELEPLYQDEYKAAKHIKGDTSLKEIKNIYQNFTLGYWDKRTLGDIADMKAALNSGDLENDGLVNIKDEYQNLIKEYESLKDNKNDSIEDIKALYLKTANSILKKNAKIEAYKKEWNDISNKLNSKIAESNDLINKLNEYPQLKEDQDKLKAEIAKSSFTNKTDLNIMKENLNSLSTLFKTTWDKYIKEQ</sequence>
<dbReference type="EMBL" id="VFSS01000006">
    <property type="protein sequence ID" value="TPE57284.1"/>
    <property type="molecule type" value="Genomic_DNA"/>
</dbReference>